<dbReference type="VEuPathDB" id="TriTrypDB:BCY84_01337"/>
<dbReference type="VEuPathDB" id="TriTrypDB:TcG_05670"/>
<dbReference type="OrthoDB" id="248449at2759"/>
<dbReference type="Proteomes" id="UP000246078">
    <property type="component" value="Unassembled WGS sequence"/>
</dbReference>
<evidence type="ECO:0000313" key="4">
    <source>
        <dbReference type="Proteomes" id="UP000246078"/>
    </source>
</evidence>
<dbReference type="VEuPathDB" id="TriTrypDB:TCSYLVIO_006493"/>
<dbReference type="VEuPathDB" id="TriTrypDB:C4B63_27g201"/>
<dbReference type="VEuPathDB" id="TriTrypDB:TcBrA4_0109100"/>
<protein>
    <submittedName>
        <fullName evidence="3">Uncharacterized protein</fullName>
    </submittedName>
</protein>
<keyword evidence="2" id="KW-0812">Transmembrane</keyword>
<keyword evidence="2" id="KW-0472">Membrane</keyword>
<feature type="transmembrane region" description="Helical" evidence="2">
    <location>
        <begin position="447"/>
        <end position="464"/>
    </location>
</feature>
<organism evidence="3 4">
    <name type="scientific">Trypanosoma cruzi</name>
    <dbReference type="NCBI Taxonomy" id="5693"/>
    <lineage>
        <taxon>Eukaryota</taxon>
        <taxon>Discoba</taxon>
        <taxon>Euglenozoa</taxon>
        <taxon>Kinetoplastea</taxon>
        <taxon>Metakinetoplastina</taxon>
        <taxon>Trypanosomatida</taxon>
        <taxon>Trypanosomatidae</taxon>
        <taxon>Trypanosoma</taxon>
        <taxon>Schizotrypanum</taxon>
    </lineage>
</organism>
<evidence type="ECO:0000256" key="2">
    <source>
        <dbReference type="SAM" id="Phobius"/>
    </source>
</evidence>
<gene>
    <name evidence="3" type="ORF">C3747_107g130</name>
</gene>
<reference evidence="3 4" key="1">
    <citation type="journal article" date="2018" name="Microb. Genom.">
        <title>Expanding an expanded genome: long-read sequencing of Trypanosoma cruzi.</title>
        <authorList>
            <person name="Berna L."/>
            <person name="Rodriguez M."/>
            <person name="Chiribao M.L."/>
            <person name="Parodi-Talice A."/>
            <person name="Pita S."/>
            <person name="Rijo G."/>
            <person name="Alvarez-Valin F."/>
            <person name="Robello C."/>
        </authorList>
    </citation>
    <scope>NUCLEOTIDE SEQUENCE [LARGE SCALE GENOMIC DNA]</scope>
    <source>
        <strain evidence="3 4">TCC</strain>
    </source>
</reference>
<dbReference type="VEuPathDB" id="TriTrypDB:C4B63_27g202"/>
<proteinExistence type="predicted"/>
<name>A0A2V2WKC9_TRYCR</name>
<dbReference type="VEuPathDB" id="TriTrypDB:C3747_107g130"/>
<evidence type="ECO:0000256" key="1">
    <source>
        <dbReference type="SAM" id="MobiDB-lite"/>
    </source>
</evidence>
<comment type="caution">
    <text evidence="3">The sequence shown here is derived from an EMBL/GenBank/DDBJ whole genome shotgun (WGS) entry which is preliminary data.</text>
</comment>
<dbReference type="VEuPathDB" id="TriTrypDB:TcCLB.509027.50"/>
<keyword evidence="2" id="KW-1133">Transmembrane helix</keyword>
<feature type="transmembrane region" description="Helical" evidence="2">
    <location>
        <begin position="15"/>
        <end position="33"/>
    </location>
</feature>
<sequence>MEHVRGETVVAGLCIGMWIVATAVCLSRTPFLLEDRHHPLASPLVTVKVTILILLAFWALCYAGLGEFDLLFSDAPWRIVPACIFHLIVVQFLRPMAVMLFCIVISTPATSSQGLVRVNSKQAVSSHKRRSDRVATMQVDAERKFHAPYLHREELGDVDYRDAYSEAEQDDSEGHMPEKSSVGRGFANTTNSFSLSILNPIKLDLDYGIKNTTPSTNCNSIHLSQRSPTIHKLGALSNFVKSDSIRPSPGDWEPCKVECQLDGYLQGESSGSENVKPEPVPLGQAPDENEGQGVQIGLDSGNIYFDCKRRCYRATVYIGYWLIGIPPPGDRVDSEGNAMEVWSRLLLWRVALRVRSILPVWFFSVSLSCVFVSFLLTEEVRGCLERTSETAVCRTPGMDSISPPRLYLPRSISIIGLVDNALLLVLWVVCGVECLSHIGNLITKQRFVRTYIVGVLLLVLHTIYDSVELFDELRYNGLVAVVLISLRNVCDAVLVMLLALRLGSGNKQMPRWYSFLASWWQGASGNLSENMQGK</sequence>
<dbReference type="OMA" id="LRPMAVM"/>
<dbReference type="AlphaFoldDB" id="A0A2V2WKC9"/>
<feature type="transmembrane region" description="Helical" evidence="2">
    <location>
        <begin position="45"/>
        <end position="65"/>
    </location>
</feature>
<dbReference type="VEuPathDB" id="TriTrypDB:TcCL_NonESM08935"/>
<feature type="region of interest" description="Disordered" evidence="1">
    <location>
        <begin position="268"/>
        <end position="291"/>
    </location>
</feature>
<dbReference type="VEuPathDB" id="TriTrypDB:TCDM_03782"/>
<feature type="transmembrane region" description="Helical" evidence="2">
    <location>
        <begin position="412"/>
        <end position="435"/>
    </location>
</feature>
<evidence type="ECO:0000313" key="3">
    <source>
        <dbReference type="EMBL" id="PWV06974.1"/>
    </source>
</evidence>
<dbReference type="VEuPathDB" id="TriTrypDB:Tc_MARK_5231"/>
<accession>A0A2V2WKC9</accession>
<feature type="region of interest" description="Disordered" evidence="1">
    <location>
        <begin position="166"/>
        <end position="185"/>
    </location>
</feature>
<feature type="transmembrane region" description="Helical" evidence="2">
    <location>
        <begin position="77"/>
        <end position="105"/>
    </location>
</feature>
<dbReference type="VEuPathDB" id="TriTrypDB:TcCLB.511127.300"/>
<dbReference type="VEuPathDB" id="TriTrypDB:ECC02_006088"/>
<dbReference type="EMBL" id="PRFC01000107">
    <property type="protein sequence ID" value="PWV06974.1"/>
    <property type="molecule type" value="Genomic_DNA"/>
</dbReference>
<dbReference type="VEuPathDB" id="TriTrypDB:TcYC6_0036260"/>
<feature type="transmembrane region" description="Helical" evidence="2">
    <location>
        <begin position="357"/>
        <end position="376"/>
    </location>
</feature>
<feature type="transmembrane region" description="Helical" evidence="2">
    <location>
        <begin position="476"/>
        <end position="500"/>
    </location>
</feature>